<evidence type="ECO:0000313" key="2">
    <source>
        <dbReference type="Proteomes" id="UP001055072"/>
    </source>
</evidence>
<accession>A0ACB8TQA4</accession>
<organism evidence="1 2">
    <name type="scientific">Irpex rosettiformis</name>
    <dbReference type="NCBI Taxonomy" id="378272"/>
    <lineage>
        <taxon>Eukaryota</taxon>
        <taxon>Fungi</taxon>
        <taxon>Dikarya</taxon>
        <taxon>Basidiomycota</taxon>
        <taxon>Agaricomycotina</taxon>
        <taxon>Agaricomycetes</taxon>
        <taxon>Polyporales</taxon>
        <taxon>Irpicaceae</taxon>
        <taxon>Irpex</taxon>
    </lineage>
</organism>
<keyword evidence="2" id="KW-1185">Reference proteome</keyword>
<gene>
    <name evidence="1" type="ORF">BDY19DRAFT_973529</name>
</gene>
<protein>
    <submittedName>
        <fullName evidence="1">Uncharacterized protein</fullName>
    </submittedName>
</protein>
<name>A0ACB8TQA4_9APHY</name>
<reference evidence="1" key="1">
    <citation type="journal article" date="2021" name="Environ. Microbiol.">
        <title>Gene family expansions and transcriptome signatures uncover fungal adaptations to wood decay.</title>
        <authorList>
            <person name="Hage H."/>
            <person name="Miyauchi S."/>
            <person name="Viragh M."/>
            <person name="Drula E."/>
            <person name="Min B."/>
            <person name="Chaduli D."/>
            <person name="Navarro D."/>
            <person name="Favel A."/>
            <person name="Norest M."/>
            <person name="Lesage-Meessen L."/>
            <person name="Balint B."/>
            <person name="Merenyi Z."/>
            <person name="de Eugenio L."/>
            <person name="Morin E."/>
            <person name="Martinez A.T."/>
            <person name="Baldrian P."/>
            <person name="Stursova M."/>
            <person name="Martinez M.J."/>
            <person name="Novotny C."/>
            <person name="Magnuson J.K."/>
            <person name="Spatafora J.W."/>
            <person name="Maurice S."/>
            <person name="Pangilinan J."/>
            <person name="Andreopoulos W."/>
            <person name="LaButti K."/>
            <person name="Hundley H."/>
            <person name="Na H."/>
            <person name="Kuo A."/>
            <person name="Barry K."/>
            <person name="Lipzen A."/>
            <person name="Henrissat B."/>
            <person name="Riley R."/>
            <person name="Ahrendt S."/>
            <person name="Nagy L.G."/>
            <person name="Grigoriev I.V."/>
            <person name="Martin F."/>
            <person name="Rosso M.N."/>
        </authorList>
    </citation>
    <scope>NUCLEOTIDE SEQUENCE</scope>
    <source>
        <strain evidence="1">CBS 384.51</strain>
    </source>
</reference>
<comment type="caution">
    <text evidence="1">The sequence shown here is derived from an EMBL/GenBank/DDBJ whole genome shotgun (WGS) entry which is preliminary data.</text>
</comment>
<dbReference type="Proteomes" id="UP001055072">
    <property type="component" value="Unassembled WGS sequence"/>
</dbReference>
<sequence length="75" mass="8655">MILVSLYYASSLFTSHVACHTYWSLSFFVPCYPKLPCLDGIPAYDNYICTFSVISSYVYDVSVSSCWNIFGRRRE</sequence>
<proteinExistence type="predicted"/>
<evidence type="ECO:0000313" key="1">
    <source>
        <dbReference type="EMBL" id="KAI0084190.1"/>
    </source>
</evidence>
<dbReference type="EMBL" id="MU274946">
    <property type="protein sequence ID" value="KAI0084190.1"/>
    <property type="molecule type" value="Genomic_DNA"/>
</dbReference>